<evidence type="ECO:0000313" key="2">
    <source>
        <dbReference type="EMBL" id="WPU65701.1"/>
    </source>
</evidence>
<dbReference type="PANTHER" id="PTHR43211:SF1">
    <property type="entry name" value="BLL6422 PROTEIN"/>
    <property type="match status" value="1"/>
</dbReference>
<proteinExistence type="predicted"/>
<evidence type="ECO:0000259" key="1">
    <source>
        <dbReference type="Pfam" id="PF01557"/>
    </source>
</evidence>
<dbReference type="GO" id="GO:0016787">
    <property type="term" value="F:hydrolase activity"/>
    <property type="evidence" value="ECO:0007669"/>
    <property type="project" value="UniProtKB-KW"/>
</dbReference>
<name>A0AAX4HRJ5_9BACT</name>
<dbReference type="RefSeq" id="WP_321396691.1">
    <property type="nucleotide sequence ID" value="NZ_CP139487.1"/>
</dbReference>
<dbReference type="InterPro" id="IPR036663">
    <property type="entry name" value="Fumarylacetoacetase_C_sf"/>
</dbReference>
<dbReference type="SUPFAM" id="SSF56529">
    <property type="entry name" value="FAH"/>
    <property type="match status" value="1"/>
</dbReference>
<keyword evidence="2" id="KW-0378">Hydrolase</keyword>
<evidence type="ECO:0000313" key="3">
    <source>
        <dbReference type="Proteomes" id="UP001324634"/>
    </source>
</evidence>
<protein>
    <submittedName>
        <fullName evidence="2">Fumarylacetoacetate hydrolase family protein</fullName>
    </submittedName>
</protein>
<reference evidence="2 3" key="1">
    <citation type="submission" date="2023-11" db="EMBL/GenBank/DDBJ databases">
        <title>Peredibacter starrii A3.12.</title>
        <authorList>
            <person name="Mitchell R.J."/>
        </authorList>
    </citation>
    <scope>NUCLEOTIDE SEQUENCE [LARGE SCALE GENOMIC DNA]</scope>
    <source>
        <strain evidence="2 3">A3.12</strain>
    </source>
</reference>
<dbReference type="Pfam" id="PF01557">
    <property type="entry name" value="FAA_hydrolase"/>
    <property type="match status" value="1"/>
</dbReference>
<dbReference type="EMBL" id="CP139487">
    <property type="protein sequence ID" value="WPU65701.1"/>
    <property type="molecule type" value="Genomic_DNA"/>
</dbReference>
<accession>A0AAX4HRJ5</accession>
<dbReference type="AlphaFoldDB" id="A0AAX4HRJ5"/>
<gene>
    <name evidence="2" type="ORF">SOO65_02980</name>
</gene>
<feature type="domain" description="Fumarylacetoacetase-like C-terminal" evidence="1">
    <location>
        <begin position="119"/>
        <end position="331"/>
    </location>
</feature>
<dbReference type="InterPro" id="IPR011234">
    <property type="entry name" value="Fumarylacetoacetase-like_C"/>
</dbReference>
<dbReference type="KEGG" id="psti:SOO65_02980"/>
<sequence length="338" mass="38528">MKVVTYKRSSFMGVQKRLGLFLDEKTVIDVNLLWQADFEHQGFYSPENRAAMFAPKSLAQFLRVHQDAAIPMLQDTIERYKKFMQAGTLKTLNGADIAFHLHDVKDVKFDAPLDEIAMYRDFYAHEKHVKKGFEKRKEEVPPAWYEIPAYYKGGNTGFIGQDDIIPWPFYSQQLDYELELGVVIGRDGKNVKAKDIKKHIFGFTILNDVSARDIQRKEMSIRLGPAKGKDWCSIMGPVIVTYDEFNYEEPNLLMTASVNGEEWSRGQSGDSHYSWGEMIEHMGMEEWIRATDFIGSGTVGTGCGLELDKWIKPGDKLELSIEKIGTLKNIVGTPNPKP</sequence>
<dbReference type="Gene3D" id="3.90.850.10">
    <property type="entry name" value="Fumarylacetoacetase-like, C-terminal domain"/>
    <property type="match status" value="1"/>
</dbReference>
<dbReference type="Proteomes" id="UP001324634">
    <property type="component" value="Chromosome"/>
</dbReference>
<keyword evidence="3" id="KW-1185">Reference proteome</keyword>
<organism evidence="2 3">
    <name type="scientific">Peredibacter starrii</name>
    <dbReference type="NCBI Taxonomy" id="28202"/>
    <lineage>
        <taxon>Bacteria</taxon>
        <taxon>Pseudomonadati</taxon>
        <taxon>Bdellovibrionota</taxon>
        <taxon>Bacteriovoracia</taxon>
        <taxon>Bacteriovoracales</taxon>
        <taxon>Bacteriovoracaceae</taxon>
        <taxon>Peredibacter</taxon>
    </lineage>
</organism>
<dbReference type="PANTHER" id="PTHR43211">
    <property type="entry name" value="FUMARYLACETOACETATE HYDROLASE"/>
    <property type="match status" value="1"/>
</dbReference>